<keyword evidence="1" id="KW-0812">Transmembrane</keyword>
<dbReference type="RefSeq" id="WP_344106032.1">
    <property type="nucleotide sequence ID" value="NZ_BAAANL010000009.1"/>
</dbReference>
<evidence type="ECO:0000256" key="1">
    <source>
        <dbReference type="SAM" id="Phobius"/>
    </source>
</evidence>
<dbReference type="Pfam" id="PF13400">
    <property type="entry name" value="Tad"/>
    <property type="match status" value="1"/>
</dbReference>
<gene>
    <name evidence="3" type="ORF">GCM10009751_37070</name>
</gene>
<dbReference type="InterPro" id="IPR028087">
    <property type="entry name" value="Tad_N"/>
</dbReference>
<dbReference type="EMBL" id="BAAANL010000009">
    <property type="protein sequence ID" value="GAA1874123.1"/>
    <property type="molecule type" value="Genomic_DNA"/>
</dbReference>
<accession>A0ABN2NL85</accession>
<evidence type="ECO:0000259" key="2">
    <source>
        <dbReference type="Pfam" id="PF13400"/>
    </source>
</evidence>
<name>A0ABN2NL85_9MICO</name>
<feature type="transmembrane region" description="Helical" evidence="1">
    <location>
        <begin position="39"/>
        <end position="58"/>
    </location>
</feature>
<keyword evidence="1" id="KW-1133">Transmembrane helix</keyword>
<sequence length="167" mass="17435">MNHPGTRPPQRRVLARFPKTAPSTTRTVDQHRHDEKGSVTPWFVVTAIGLIAIVGLVLDGGDVLHTQQRAYGIAAQAARTGGQQLDVAAVVSGGEFAVEPNTAIAAAHEYLDAAGVKGTVTIAADQIHVTVREDCTPQILGAFGLGPFPIEVTASARLVRVIGGTEG</sequence>
<keyword evidence="1" id="KW-0472">Membrane</keyword>
<dbReference type="Proteomes" id="UP001501094">
    <property type="component" value="Unassembled WGS sequence"/>
</dbReference>
<proteinExistence type="predicted"/>
<organism evidence="3 4">
    <name type="scientific">Myceligenerans crystallogenes</name>
    <dbReference type="NCBI Taxonomy" id="316335"/>
    <lineage>
        <taxon>Bacteria</taxon>
        <taxon>Bacillati</taxon>
        <taxon>Actinomycetota</taxon>
        <taxon>Actinomycetes</taxon>
        <taxon>Micrococcales</taxon>
        <taxon>Promicromonosporaceae</taxon>
        <taxon>Myceligenerans</taxon>
    </lineage>
</organism>
<keyword evidence="4" id="KW-1185">Reference proteome</keyword>
<comment type="caution">
    <text evidence="3">The sequence shown here is derived from an EMBL/GenBank/DDBJ whole genome shotgun (WGS) entry which is preliminary data.</text>
</comment>
<protein>
    <recommendedName>
        <fullName evidence="2">Putative Flp pilus-assembly TadG-like N-terminal domain-containing protein</fullName>
    </recommendedName>
</protein>
<reference evidence="3 4" key="1">
    <citation type="journal article" date="2019" name="Int. J. Syst. Evol. Microbiol.">
        <title>The Global Catalogue of Microorganisms (GCM) 10K type strain sequencing project: providing services to taxonomists for standard genome sequencing and annotation.</title>
        <authorList>
            <consortium name="The Broad Institute Genomics Platform"/>
            <consortium name="The Broad Institute Genome Sequencing Center for Infectious Disease"/>
            <person name="Wu L."/>
            <person name="Ma J."/>
        </authorList>
    </citation>
    <scope>NUCLEOTIDE SEQUENCE [LARGE SCALE GENOMIC DNA]</scope>
    <source>
        <strain evidence="3 4">JCM 14326</strain>
    </source>
</reference>
<feature type="domain" description="Putative Flp pilus-assembly TadG-like N-terminal" evidence="2">
    <location>
        <begin position="37"/>
        <end position="84"/>
    </location>
</feature>
<evidence type="ECO:0000313" key="3">
    <source>
        <dbReference type="EMBL" id="GAA1874123.1"/>
    </source>
</evidence>
<evidence type="ECO:0000313" key="4">
    <source>
        <dbReference type="Proteomes" id="UP001501094"/>
    </source>
</evidence>